<evidence type="ECO:0008006" key="3">
    <source>
        <dbReference type="Google" id="ProtNLM"/>
    </source>
</evidence>
<evidence type="ECO:0000313" key="2">
    <source>
        <dbReference type="Proteomes" id="UP001189429"/>
    </source>
</evidence>
<name>A0ABN9X7W4_9DINO</name>
<organism evidence="1 2">
    <name type="scientific">Prorocentrum cordatum</name>
    <dbReference type="NCBI Taxonomy" id="2364126"/>
    <lineage>
        <taxon>Eukaryota</taxon>
        <taxon>Sar</taxon>
        <taxon>Alveolata</taxon>
        <taxon>Dinophyceae</taxon>
        <taxon>Prorocentrales</taxon>
        <taxon>Prorocentraceae</taxon>
        <taxon>Prorocentrum</taxon>
    </lineage>
</organism>
<dbReference type="Proteomes" id="UP001189429">
    <property type="component" value="Unassembled WGS sequence"/>
</dbReference>
<reference evidence="1" key="1">
    <citation type="submission" date="2023-10" db="EMBL/GenBank/DDBJ databases">
        <authorList>
            <person name="Chen Y."/>
            <person name="Shah S."/>
            <person name="Dougan E. K."/>
            <person name="Thang M."/>
            <person name="Chan C."/>
        </authorList>
    </citation>
    <scope>NUCLEOTIDE SEQUENCE [LARGE SCALE GENOMIC DNA]</scope>
</reference>
<accession>A0ABN9X7W4</accession>
<keyword evidence="2" id="KW-1185">Reference proteome</keyword>
<dbReference type="EMBL" id="CAUYUJ010019966">
    <property type="protein sequence ID" value="CAK0894931.1"/>
    <property type="molecule type" value="Genomic_DNA"/>
</dbReference>
<protein>
    <recommendedName>
        <fullName evidence="3">Secreted protein</fullName>
    </recommendedName>
</protein>
<proteinExistence type="predicted"/>
<evidence type="ECO:0000313" key="1">
    <source>
        <dbReference type="EMBL" id="CAK0894931.1"/>
    </source>
</evidence>
<gene>
    <name evidence="1" type="ORF">PCOR1329_LOCUS73827</name>
</gene>
<comment type="caution">
    <text evidence="1">The sequence shown here is derived from an EMBL/GenBank/DDBJ whole genome shotgun (WGS) entry which is preliminary data.</text>
</comment>
<sequence length="159" mass="17523">MAAWSRGRLFLVACTRHTVGSRRPWSFNAKARSHPPSSIRGFKKRCTLLAFPMLAAKNSSSTIHGSTILLRKRRALQAKSSCSSGMSTAEARTNWLPPSKIMKTTAAAPWGRLSKRRERCFSLVVCLYKSWTAFSGYSGKARRPAVAASCSTEANVTLR</sequence>